<feature type="region of interest" description="Disordered" evidence="1">
    <location>
        <begin position="64"/>
        <end position="89"/>
    </location>
</feature>
<proteinExistence type="predicted"/>
<organism evidence="2 3">
    <name type="scientific">Phytophthora fragariae</name>
    <dbReference type="NCBI Taxonomy" id="53985"/>
    <lineage>
        <taxon>Eukaryota</taxon>
        <taxon>Sar</taxon>
        <taxon>Stramenopiles</taxon>
        <taxon>Oomycota</taxon>
        <taxon>Peronosporomycetes</taxon>
        <taxon>Peronosporales</taxon>
        <taxon>Peronosporaceae</taxon>
        <taxon>Phytophthora</taxon>
    </lineage>
</organism>
<evidence type="ECO:0000313" key="3">
    <source>
        <dbReference type="Proteomes" id="UP000486351"/>
    </source>
</evidence>
<comment type="caution">
    <text evidence="2">The sequence shown here is derived from an EMBL/GenBank/DDBJ whole genome shotgun (WGS) entry which is preliminary data.</text>
</comment>
<reference evidence="2 3" key="1">
    <citation type="submission" date="2018-09" db="EMBL/GenBank/DDBJ databases">
        <title>Genomic investigation of the strawberry pathogen Phytophthora fragariae indicates pathogenicity is determined by transcriptional variation in three key races.</title>
        <authorList>
            <person name="Adams T.M."/>
            <person name="Armitage A.D."/>
            <person name="Sobczyk M.K."/>
            <person name="Bates H.J."/>
            <person name="Dunwell J.M."/>
            <person name="Nellist C.F."/>
            <person name="Harrison R.J."/>
        </authorList>
    </citation>
    <scope>NUCLEOTIDE SEQUENCE [LARGE SCALE GENOMIC DNA]</scope>
    <source>
        <strain evidence="2 3">NOV-77</strain>
    </source>
</reference>
<gene>
    <name evidence="2" type="ORF">PF008_g14182</name>
</gene>
<accession>A0A6G0RHR1</accession>
<dbReference type="Proteomes" id="UP000486351">
    <property type="component" value="Unassembled WGS sequence"/>
</dbReference>
<dbReference type="EMBL" id="QXFY01000868">
    <property type="protein sequence ID" value="KAE9333983.1"/>
    <property type="molecule type" value="Genomic_DNA"/>
</dbReference>
<sequence length="141" mass="15670">MPVVVGSYRVKWDRLRVEKDDFWTLWEKSAVLLLVVGIPRGAEFTYSQLTIAFAVMEYNTLNKPGATPSAGVSGPPATPTTPETKIEPLPEIKIEPLEASEEDPFGDGAIAAFAHAVKPWTWAGSSNMGDRKAWWRTRCHR</sequence>
<dbReference type="AlphaFoldDB" id="A0A6G0RHR1"/>
<evidence type="ECO:0000313" key="2">
    <source>
        <dbReference type="EMBL" id="KAE9333983.1"/>
    </source>
</evidence>
<protein>
    <submittedName>
        <fullName evidence="2">Uncharacterized protein</fullName>
    </submittedName>
</protein>
<name>A0A6G0RHR1_9STRA</name>
<evidence type="ECO:0000256" key="1">
    <source>
        <dbReference type="SAM" id="MobiDB-lite"/>
    </source>
</evidence>